<organism evidence="1 2">
    <name type="scientific">Corchorus olitorius</name>
    <dbReference type="NCBI Taxonomy" id="93759"/>
    <lineage>
        <taxon>Eukaryota</taxon>
        <taxon>Viridiplantae</taxon>
        <taxon>Streptophyta</taxon>
        <taxon>Embryophyta</taxon>
        <taxon>Tracheophyta</taxon>
        <taxon>Spermatophyta</taxon>
        <taxon>Magnoliopsida</taxon>
        <taxon>eudicotyledons</taxon>
        <taxon>Gunneridae</taxon>
        <taxon>Pentapetalae</taxon>
        <taxon>rosids</taxon>
        <taxon>malvids</taxon>
        <taxon>Malvales</taxon>
        <taxon>Malvaceae</taxon>
        <taxon>Grewioideae</taxon>
        <taxon>Apeibeae</taxon>
        <taxon>Corchorus</taxon>
    </lineage>
</organism>
<reference evidence="2" key="1">
    <citation type="submission" date="2013-09" db="EMBL/GenBank/DDBJ databases">
        <title>Corchorus olitorius genome sequencing.</title>
        <authorList>
            <person name="Alam M."/>
            <person name="Haque M.S."/>
            <person name="Islam M.S."/>
            <person name="Emdad E.M."/>
            <person name="Islam M.M."/>
            <person name="Ahmed B."/>
            <person name="Halim A."/>
            <person name="Hossen Q.M.M."/>
            <person name="Hossain M.Z."/>
            <person name="Ahmed R."/>
            <person name="Khan M.M."/>
            <person name="Islam R."/>
            <person name="Rashid M.M."/>
            <person name="Khan S.A."/>
            <person name="Rahman M.S."/>
            <person name="Alam M."/>
            <person name="Yahiya A.S."/>
            <person name="Khan M.S."/>
            <person name="Azam M.S."/>
            <person name="Haque T."/>
            <person name="Lashkar M.Z.H."/>
            <person name="Akhand A.I."/>
            <person name="Morshed G."/>
            <person name="Roy S."/>
            <person name="Uddin K.S."/>
            <person name="Rabeya T."/>
            <person name="Hossain A.S."/>
            <person name="Chowdhury A."/>
            <person name="Snigdha A.R."/>
            <person name="Mortoza M.S."/>
            <person name="Matin S.A."/>
            <person name="Hoque S.M.E."/>
            <person name="Islam M.K."/>
            <person name="Roy D.K."/>
            <person name="Haider R."/>
            <person name="Moosa M.M."/>
            <person name="Elias S.M."/>
            <person name="Hasan A.M."/>
            <person name="Jahan S."/>
            <person name="Shafiuddin M."/>
            <person name="Mahmood N."/>
            <person name="Shommy N.S."/>
        </authorList>
    </citation>
    <scope>NUCLEOTIDE SEQUENCE [LARGE SCALE GENOMIC DNA]</scope>
    <source>
        <strain evidence="2">cv. O-4</strain>
    </source>
</reference>
<dbReference type="EMBL" id="AWUE01015287">
    <property type="protein sequence ID" value="OMO98674.1"/>
    <property type="molecule type" value="Genomic_DNA"/>
</dbReference>
<protein>
    <submittedName>
        <fullName evidence="1">Uncharacterized protein</fullName>
    </submittedName>
</protein>
<evidence type="ECO:0000313" key="1">
    <source>
        <dbReference type="EMBL" id="OMO98674.1"/>
    </source>
</evidence>
<evidence type="ECO:0000313" key="2">
    <source>
        <dbReference type="Proteomes" id="UP000187203"/>
    </source>
</evidence>
<comment type="caution">
    <text evidence="1">The sequence shown here is derived from an EMBL/GenBank/DDBJ whole genome shotgun (WGS) entry which is preliminary data.</text>
</comment>
<gene>
    <name evidence="1" type="ORF">COLO4_13765</name>
</gene>
<proteinExistence type="predicted"/>
<sequence>MTARKGEGKKTRLAKLDTIAFWVFKLSAYDACSVSIMLCYLEASEQP</sequence>
<keyword evidence="2" id="KW-1185">Reference proteome</keyword>
<dbReference type="AlphaFoldDB" id="A0A1R3JV55"/>
<name>A0A1R3JV55_9ROSI</name>
<dbReference type="Proteomes" id="UP000187203">
    <property type="component" value="Unassembled WGS sequence"/>
</dbReference>
<accession>A0A1R3JV55</accession>